<proteinExistence type="predicted"/>
<dbReference type="Proteomes" id="UP001634394">
    <property type="component" value="Unassembled WGS sequence"/>
</dbReference>
<dbReference type="GO" id="GO:0005576">
    <property type="term" value="C:extracellular region"/>
    <property type="evidence" value="ECO:0007669"/>
    <property type="project" value="UniProtKB-SubCell"/>
</dbReference>
<comment type="subcellular location">
    <subcellularLocation>
        <location evidence="1">Secreted</location>
    </subcellularLocation>
</comment>
<gene>
    <name evidence="6" type="ORF">ACJMK2_010190</name>
</gene>
<keyword evidence="4" id="KW-1015">Disulfide bond</keyword>
<dbReference type="AlphaFoldDB" id="A0ABD3VEJ1"/>
<keyword evidence="7" id="KW-1185">Reference proteome</keyword>
<evidence type="ECO:0000256" key="1">
    <source>
        <dbReference type="ARBA" id="ARBA00004613"/>
    </source>
</evidence>
<evidence type="ECO:0000256" key="2">
    <source>
        <dbReference type="ARBA" id="ARBA00022525"/>
    </source>
</evidence>
<evidence type="ECO:0000259" key="5">
    <source>
        <dbReference type="SMART" id="SM00041"/>
    </source>
</evidence>
<sequence>MVALFLIVNETYASCSKRTKVQSIRYRQCLPKRLLSYACVGSCLSSVHIDPNNQSIIEHTCNRCQETVTKTTAVQLLCPNPNNSSSFQKVSIDIKIPMECICTSCENGKDDAVVHESHRHRHRH</sequence>
<protein>
    <recommendedName>
        <fullName evidence="5">CTCK domain-containing protein</fullName>
    </recommendedName>
</protein>
<dbReference type="EMBL" id="JBJQND010000012">
    <property type="protein sequence ID" value="KAL3860016.1"/>
    <property type="molecule type" value="Genomic_DNA"/>
</dbReference>
<dbReference type="InterPro" id="IPR006207">
    <property type="entry name" value="Cys_knot_C"/>
</dbReference>
<dbReference type="Gene3D" id="2.10.90.10">
    <property type="entry name" value="Cystine-knot cytokines"/>
    <property type="match status" value="1"/>
</dbReference>
<dbReference type="InterPro" id="IPR029034">
    <property type="entry name" value="Cystine-knot_cytokine"/>
</dbReference>
<dbReference type="InterPro" id="IPR004133">
    <property type="entry name" value="DAN_dom"/>
</dbReference>
<dbReference type="Pfam" id="PF03045">
    <property type="entry name" value="DAN"/>
    <property type="match status" value="1"/>
</dbReference>
<evidence type="ECO:0000313" key="7">
    <source>
        <dbReference type="Proteomes" id="UP001634394"/>
    </source>
</evidence>
<organism evidence="6 7">
    <name type="scientific">Sinanodonta woodiana</name>
    <name type="common">Chinese pond mussel</name>
    <name type="synonym">Anodonta woodiana</name>
    <dbReference type="NCBI Taxonomy" id="1069815"/>
    <lineage>
        <taxon>Eukaryota</taxon>
        <taxon>Metazoa</taxon>
        <taxon>Spiralia</taxon>
        <taxon>Lophotrochozoa</taxon>
        <taxon>Mollusca</taxon>
        <taxon>Bivalvia</taxon>
        <taxon>Autobranchia</taxon>
        <taxon>Heteroconchia</taxon>
        <taxon>Palaeoheterodonta</taxon>
        <taxon>Unionida</taxon>
        <taxon>Unionoidea</taxon>
        <taxon>Unionidae</taxon>
        <taxon>Unioninae</taxon>
        <taxon>Sinanodonta</taxon>
    </lineage>
</organism>
<feature type="domain" description="CTCK" evidence="5">
    <location>
        <begin position="17"/>
        <end position="106"/>
    </location>
</feature>
<evidence type="ECO:0000313" key="6">
    <source>
        <dbReference type="EMBL" id="KAL3860016.1"/>
    </source>
</evidence>
<dbReference type="SMART" id="SM00041">
    <property type="entry name" value="CT"/>
    <property type="match status" value="1"/>
</dbReference>
<name>A0ABD3VEJ1_SINWO</name>
<evidence type="ECO:0000256" key="4">
    <source>
        <dbReference type="ARBA" id="ARBA00023157"/>
    </source>
</evidence>
<keyword evidence="2" id="KW-0964">Secreted</keyword>
<comment type="caution">
    <text evidence="6">The sequence shown here is derived from an EMBL/GenBank/DDBJ whole genome shotgun (WGS) entry which is preliminary data.</text>
</comment>
<keyword evidence="3" id="KW-0732">Signal</keyword>
<evidence type="ECO:0000256" key="3">
    <source>
        <dbReference type="ARBA" id="ARBA00022729"/>
    </source>
</evidence>
<reference evidence="6 7" key="1">
    <citation type="submission" date="2024-11" db="EMBL/GenBank/DDBJ databases">
        <title>Chromosome-level genome assembly of the freshwater bivalve Anodonta woodiana.</title>
        <authorList>
            <person name="Chen X."/>
        </authorList>
    </citation>
    <scope>NUCLEOTIDE SEQUENCE [LARGE SCALE GENOMIC DNA]</scope>
    <source>
        <strain evidence="6">MN2024</strain>
        <tissue evidence="6">Gills</tissue>
    </source>
</reference>
<accession>A0ABD3VEJ1</accession>